<gene>
    <name evidence="1" type="ORF">F3059_07285</name>
</gene>
<dbReference type="Proteomes" id="UP000435357">
    <property type="component" value="Unassembled WGS sequence"/>
</dbReference>
<accession>A0A6N6M7K4</accession>
<proteinExistence type="predicted"/>
<protein>
    <submittedName>
        <fullName evidence="1">Uncharacterized protein</fullName>
    </submittedName>
</protein>
<organism evidence="1 2">
    <name type="scientific">Salibacter halophilus</name>
    <dbReference type="NCBI Taxonomy" id="1803916"/>
    <lineage>
        <taxon>Bacteria</taxon>
        <taxon>Pseudomonadati</taxon>
        <taxon>Bacteroidota</taxon>
        <taxon>Flavobacteriia</taxon>
        <taxon>Flavobacteriales</taxon>
        <taxon>Salibacteraceae</taxon>
        <taxon>Salibacter</taxon>
    </lineage>
</organism>
<reference evidence="1 2" key="1">
    <citation type="submission" date="2019-09" db="EMBL/GenBank/DDBJ databases">
        <title>Genomes of Cryomorphaceae.</title>
        <authorList>
            <person name="Bowman J.P."/>
        </authorList>
    </citation>
    <scope>NUCLEOTIDE SEQUENCE [LARGE SCALE GENOMIC DNA]</scope>
    <source>
        <strain evidence="1 2">KCTC 52047</strain>
    </source>
</reference>
<dbReference type="EMBL" id="WACR01000005">
    <property type="protein sequence ID" value="KAB1064492.1"/>
    <property type="molecule type" value="Genomic_DNA"/>
</dbReference>
<comment type="caution">
    <text evidence="1">The sequence shown here is derived from an EMBL/GenBank/DDBJ whole genome shotgun (WGS) entry which is preliminary data.</text>
</comment>
<evidence type="ECO:0000313" key="1">
    <source>
        <dbReference type="EMBL" id="KAB1064492.1"/>
    </source>
</evidence>
<dbReference type="AlphaFoldDB" id="A0A6N6M7K4"/>
<name>A0A6N6M7K4_9FLAO</name>
<dbReference type="RefSeq" id="WP_151167719.1">
    <property type="nucleotide sequence ID" value="NZ_WACR01000005.1"/>
</dbReference>
<evidence type="ECO:0000313" key="2">
    <source>
        <dbReference type="Proteomes" id="UP000435357"/>
    </source>
</evidence>
<sequence>MQKYGLISVRVHECVLTFSFHGQNQWCKVDIKKPTCQWFGRISALTNTKKARQNDFAGL</sequence>
<keyword evidence="2" id="KW-1185">Reference proteome</keyword>